<gene>
    <name evidence="1" type="ORF">SAMN05444411_101588</name>
</gene>
<evidence type="ECO:0000313" key="2">
    <source>
        <dbReference type="Proteomes" id="UP000199595"/>
    </source>
</evidence>
<name>A0A1H2SZP9_9FLAO</name>
<proteinExistence type="predicted"/>
<accession>A0A1H2SZP9</accession>
<sequence length="286" mass="32539">MKKIFLFIGLLILLLLIGLQIKPVKQVAKAIVTSPSYLNKEGLIVKDRVIIPAGFERKTSKVGSFESYIRNYTLKPFGAKVINYDGSHYFNQIGHFGVLDIPVPENGLQQCADALIRIRSEYLWTTNKKNKIGFNFTSGHYCSWIKYAEGYRPKVKGNKVTFHKTATKNHSKENFYKYLNLIYMYSGTISLFNEMTRVNSIKNLQVGDMLIVGGSPGHVVMIGDVIKNDKGEKLFLLFQGNTPAQSVHLLKNLDDISISPWYNLELNSEVNIPGYTFYSSKFIRFK</sequence>
<reference evidence="1 2" key="1">
    <citation type="submission" date="2016-10" db="EMBL/GenBank/DDBJ databases">
        <authorList>
            <person name="de Groot N.N."/>
        </authorList>
    </citation>
    <scope>NUCLEOTIDE SEQUENCE [LARGE SCALE GENOMIC DNA]</scope>
    <source>
        <strain evidence="1 2">DSM 24956</strain>
    </source>
</reference>
<protein>
    <recommendedName>
        <fullName evidence="3">DUF4846 domain-containing protein</fullName>
    </recommendedName>
</protein>
<dbReference type="OrthoDB" id="5511471at2"/>
<keyword evidence="2" id="KW-1185">Reference proteome</keyword>
<dbReference type="EMBL" id="FNNJ01000001">
    <property type="protein sequence ID" value="SDW36945.1"/>
    <property type="molecule type" value="Genomic_DNA"/>
</dbReference>
<evidence type="ECO:0000313" key="1">
    <source>
        <dbReference type="EMBL" id="SDW36945.1"/>
    </source>
</evidence>
<organism evidence="1 2">
    <name type="scientific">Lutibacter oricola</name>
    <dbReference type="NCBI Taxonomy" id="762486"/>
    <lineage>
        <taxon>Bacteria</taxon>
        <taxon>Pseudomonadati</taxon>
        <taxon>Bacteroidota</taxon>
        <taxon>Flavobacteriia</taxon>
        <taxon>Flavobacteriales</taxon>
        <taxon>Flavobacteriaceae</taxon>
        <taxon>Lutibacter</taxon>
    </lineage>
</organism>
<dbReference type="Proteomes" id="UP000199595">
    <property type="component" value="Unassembled WGS sequence"/>
</dbReference>
<dbReference type="STRING" id="762486.SAMN05444411_101588"/>
<dbReference type="RefSeq" id="WP_090119518.1">
    <property type="nucleotide sequence ID" value="NZ_FNNJ01000001.1"/>
</dbReference>
<dbReference type="AlphaFoldDB" id="A0A1H2SZP9"/>
<dbReference type="Pfam" id="PF16138">
    <property type="entry name" value="DUF4846"/>
    <property type="match status" value="1"/>
</dbReference>
<dbReference type="InterPro" id="IPR032315">
    <property type="entry name" value="DUF4846"/>
</dbReference>
<evidence type="ECO:0008006" key="3">
    <source>
        <dbReference type="Google" id="ProtNLM"/>
    </source>
</evidence>